<protein>
    <submittedName>
        <fullName evidence="3">Uncharacterized protein (DUF2062 family)</fullName>
    </submittedName>
</protein>
<comment type="caution">
    <text evidence="3">The sequence shown here is derived from an EMBL/GenBank/DDBJ whole genome shotgun (WGS) entry which is preliminary data.</text>
</comment>
<dbReference type="Pfam" id="PF09835">
    <property type="entry name" value="DUF2062"/>
    <property type="match status" value="1"/>
</dbReference>
<feature type="transmembrane region" description="Helical" evidence="1">
    <location>
        <begin position="67"/>
        <end position="94"/>
    </location>
</feature>
<evidence type="ECO:0000259" key="2">
    <source>
        <dbReference type="Pfam" id="PF09835"/>
    </source>
</evidence>
<name>A0A8T4GBX4_9EURY</name>
<proteinExistence type="predicted"/>
<dbReference type="PANTHER" id="PTHR40547">
    <property type="entry name" value="SLL0298 PROTEIN"/>
    <property type="match status" value="1"/>
</dbReference>
<organism evidence="3 4">
    <name type="scientific">Halorubrum alkaliphilum</name>
    <dbReference type="NCBI Taxonomy" id="261290"/>
    <lineage>
        <taxon>Archaea</taxon>
        <taxon>Methanobacteriati</taxon>
        <taxon>Methanobacteriota</taxon>
        <taxon>Stenosarchaea group</taxon>
        <taxon>Halobacteria</taxon>
        <taxon>Halobacteriales</taxon>
        <taxon>Haloferacaceae</taxon>
        <taxon>Halorubrum</taxon>
    </lineage>
</organism>
<keyword evidence="1" id="KW-0812">Transmembrane</keyword>
<sequence>MIVGRMEGWFTRVKTEIQRSFAEEYTPKETAGSFSVGVFITMLPTLGTGLLLFFVLAWLFDRINRAALVASVVVFNPVVKWGVYAASFTLGVLILGPVPGVSTAEVSLSAGPDVVVRLLVGNLILAVVAAVPGYFVCLRLVEAYRTHEIDVVDAVSEIVEPDEEELASPPGTDD</sequence>
<keyword evidence="1" id="KW-1133">Transmembrane helix</keyword>
<keyword evidence="1" id="KW-0472">Membrane</keyword>
<accession>A0A8T4GBX4</accession>
<evidence type="ECO:0000313" key="4">
    <source>
        <dbReference type="Proteomes" id="UP000823588"/>
    </source>
</evidence>
<dbReference type="InterPro" id="IPR018639">
    <property type="entry name" value="DUF2062"/>
</dbReference>
<reference evidence="3" key="1">
    <citation type="submission" date="2021-03" db="EMBL/GenBank/DDBJ databases">
        <title>Genomic Encyclopedia of Type Strains, Phase IV (KMG-IV): sequencing the most valuable type-strain genomes for metagenomic binning, comparative biology and taxonomic classification.</title>
        <authorList>
            <person name="Goeker M."/>
        </authorList>
    </citation>
    <scope>NUCLEOTIDE SEQUENCE</scope>
    <source>
        <strain evidence="3">DSM 23564</strain>
    </source>
</reference>
<dbReference type="AlphaFoldDB" id="A0A8T4GBX4"/>
<feature type="transmembrane region" description="Helical" evidence="1">
    <location>
        <begin position="34"/>
        <end position="60"/>
    </location>
</feature>
<dbReference type="Proteomes" id="UP000823588">
    <property type="component" value="Unassembled WGS sequence"/>
</dbReference>
<dbReference type="RefSeq" id="WP_245202541.1">
    <property type="nucleotide sequence ID" value="NZ_JAGGKQ010000002.1"/>
</dbReference>
<dbReference type="PANTHER" id="PTHR40547:SF1">
    <property type="entry name" value="SLL0298 PROTEIN"/>
    <property type="match status" value="1"/>
</dbReference>
<evidence type="ECO:0000313" key="3">
    <source>
        <dbReference type="EMBL" id="MBP1921327.1"/>
    </source>
</evidence>
<feature type="transmembrane region" description="Helical" evidence="1">
    <location>
        <begin position="114"/>
        <end position="137"/>
    </location>
</feature>
<feature type="domain" description="DUF2062" evidence="2">
    <location>
        <begin position="15"/>
        <end position="148"/>
    </location>
</feature>
<dbReference type="EMBL" id="JAGGKQ010000002">
    <property type="protein sequence ID" value="MBP1921327.1"/>
    <property type="molecule type" value="Genomic_DNA"/>
</dbReference>
<gene>
    <name evidence="3" type="ORF">J2751_000316</name>
</gene>
<evidence type="ECO:0000256" key="1">
    <source>
        <dbReference type="SAM" id="Phobius"/>
    </source>
</evidence>
<keyword evidence="4" id="KW-1185">Reference proteome</keyword>